<name>A0A382RQ30_9ZZZZ</name>
<sequence>MKILTILIFCFPILAQQVERDMVILEIGTGTWCTYCPGAAMGADDLIENGHDVAVIEYHNGDDYANSYSESRIDYYDITGFPTAIFDGVELYVGGSHSNSMYSTYLPIYELRKSILSSFVITMNIDDAEQGFFAAITVEKVAETSSENIV</sequence>
<protein>
    <recommendedName>
        <fullName evidence="2">Thioredoxin domain-containing protein</fullName>
    </recommendedName>
</protein>
<dbReference type="AlphaFoldDB" id="A0A382RQ30"/>
<feature type="non-terminal residue" evidence="1">
    <location>
        <position position="150"/>
    </location>
</feature>
<dbReference type="EMBL" id="UINC01123053">
    <property type="protein sequence ID" value="SVC99265.1"/>
    <property type="molecule type" value="Genomic_DNA"/>
</dbReference>
<dbReference type="Gene3D" id="3.40.30.10">
    <property type="entry name" value="Glutaredoxin"/>
    <property type="match status" value="1"/>
</dbReference>
<reference evidence="1" key="1">
    <citation type="submission" date="2018-05" db="EMBL/GenBank/DDBJ databases">
        <authorList>
            <person name="Lanie J.A."/>
            <person name="Ng W.-L."/>
            <person name="Kazmierczak K.M."/>
            <person name="Andrzejewski T.M."/>
            <person name="Davidsen T.M."/>
            <person name="Wayne K.J."/>
            <person name="Tettelin H."/>
            <person name="Glass J.I."/>
            <person name="Rusch D."/>
            <person name="Podicherti R."/>
            <person name="Tsui H.-C.T."/>
            <person name="Winkler M.E."/>
        </authorList>
    </citation>
    <scope>NUCLEOTIDE SEQUENCE</scope>
</reference>
<evidence type="ECO:0000313" key="1">
    <source>
        <dbReference type="EMBL" id="SVC99265.1"/>
    </source>
</evidence>
<evidence type="ECO:0008006" key="2">
    <source>
        <dbReference type="Google" id="ProtNLM"/>
    </source>
</evidence>
<dbReference type="InterPro" id="IPR036249">
    <property type="entry name" value="Thioredoxin-like_sf"/>
</dbReference>
<accession>A0A382RQ30</accession>
<dbReference type="SUPFAM" id="SSF52833">
    <property type="entry name" value="Thioredoxin-like"/>
    <property type="match status" value="1"/>
</dbReference>
<gene>
    <name evidence="1" type="ORF">METZ01_LOCUS352119</name>
</gene>
<proteinExistence type="predicted"/>
<organism evidence="1">
    <name type="scientific">marine metagenome</name>
    <dbReference type="NCBI Taxonomy" id="408172"/>
    <lineage>
        <taxon>unclassified sequences</taxon>
        <taxon>metagenomes</taxon>
        <taxon>ecological metagenomes</taxon>
    </lineage>
</organism>